<evidence type="ECO:0000256" key="1">
    <source>
        <dbReference type="SAM" id="MobiDB-lite"/>
    </source>
</evidence>
<feature type="region of interest" description="Disordered" evidence="1">
    <location>
        <begin position="17"/>
        <end position="44"/>
    </location>
</feature>
<organism evidence="2 3">
    <name type="scientific">Penicillium roqueforti (strain FM164)</name>
    <dbReference type="NCBI Taxonomy" id="1365484"/>
    <lineage>
        <taxon>Eukaryota</taxon>
        <taxon>Fungi</taxon>
        <taxon>Dikarya</taxon>
        <taxon>Ascomycota</taxon>
        <taxon>Pezizomycotina</taxon>
        <taxon>Eurotiomycetes</taxon>
        <taxon>Eurotiomycetidae</taxon>
        <taxon>Eurotiales</taxon>
        <taxon>Aspergillaceae</taxon>
        <taxon>Penicillium</taxon>
    </lineage>
</organism>
<proteinExistence type="predicted"/>
<gene>
    <name evidence="2" type="ORF">PROQFM164_S01g001997</name>
</gene>
<dbReference type="AlphaFoldDB" id="W6PWK9"/>
<dbReference type="OMA" id="DMYEEWI"/>
<keyword evidence="3" id="KW-1185">Reference proteome</keyword>
<dbReference type="EMBL" id="HG792015">
    <property type="protein sequence ID" value="CDM28186.1"/>
    <property type="molecule type" value="Genomic_DNA"/>
</dbReference>
<sequence length="340" mass="39299">MDLTLESQAAILSSQVAMGLESEGSGSAPHANTETANTETEPFPDAEPFPEYNESECEMLASSIAADKRHEQAWIHALGRAAKQEIRTLHVDPNIIPYIEGDPSHRSQVILEQLRDLLADPRLRHEIRGQFITIVNATLQFNFIIFHQTKELLPLKEVGDAELQLETVLNHVEFMDEMLREQLKSAEQVSYTLESVSLEGTSDYERLCKMSTVFAKTMKKPRLLERQLLALYMDMYEEWIRTPFVRLRNRQILTEQQPSPTRAKLSRRIIIVWELMTRCIESYGTLNLLTLEIKEQYFAPVLGYLCDSPDIWEHCWDQYQALEKDRQQTEQNRAASQEDI</sequence>
<dbReference type="OrthoDB" id="4497052at2759"/>
<protein>
    <submittedName>
        <fullName evidence="2">Genomic scaffold, ProqFM164S01</fullName>
    </submittedName>
</protein>
<name>W6PWK9_PENRF</name>
<dbReference type="Proteomes" id="UP000030686">
    <property type="component" value="Unassembled WGS sequence"/>
</dbReference>
<dbReference type="STRING" id="1365484.W6PWK9"/>
<reference evidence="2" key="1">
    <citation type="journal article" date="2014" name="Nat. Commun.">
        <title>Multiple recent horizontal transfers of a large genomic region in cheese making fungi.</title>
        <authorList>
            <person name="Cheeseman K."/>
            <person name="Ropars J."/>
            <person name="Renault P."/>
            <person name="Dupont J."/>
            <person name="Gouzy J."/>
            <person name="Branca A."/>
            <person name="Abraham A.L."/>
            <person name="Ceppi M."/>
            <person name="Conseiller E."/>
            <person name="Debuchy R."/>
            <person name="Malagnac F."/>
            <person name="Goarin A."/>
            <person name="Silar P."/>
            <person name="Lacoste S."/>
            <person name="Sallet E."/>
            <person name="Bensimon A."/>
            <person name="Giraud T."/>
            <person name="Brygoo Y."/>
        </authorList>
    </citation>
    <scope>NUCLEOTIDE SEQUENCE [LARGE SCALE GENOMIC DNA]</scope>
    <source>
        <strain evidence="2">FM164</strain>
    </source>
</reference>
<evidence type="ECO:0000313" key="3">
    <source>
        <dbReference type="Proteomes" id="UP000030686"/>
    </source>
</evidence>
<accession>W6PWK9</accession>
<feature type="compositionally biased region" description="Low complexity" evidence="1">
    <location>
        <begin position="31"/>
        <end position="41"/>
    </location>
</feature>
<evidence type="ECO:0000313" key="2">
    <source>
        <dbReference type="EMBL" id="CDM28186.1"/>
    </source>
</evidence>